<sequence>MINFEATAASAACELGRSGDEAEARGGHGAGLTRHGVGKALALERGRQAHFTASKKAGKKLHHHLHSVAQTGRLRVMEWGSSLASADIGLREGKLNRKCEALDMKSDTECDVFGHSAQIYDHLQGVSSKFELLCGLFKGTMRRRHGSEMAANKKARRT</sequence>
<protein>
    <submittedName>
        <fullName evidence="1">Uncharacterized protein</fullName>
    </submittedName>
</protein>
<reference evidence="1" key="1">
    <citation type="submission" date="2022-03" db="EMBL/GenBank/DDBJ databases">
        <authorList>
            <person name="Brunel B."/>
        </authorList>
    </citation>
    <scope>NUCLEOTIDE SEQUENCE</scope>
    <source>
        <strain evidence="1">STM4922sample</strain>
    </source>
</reference>
<name>A0ABM9E252_9HYPH</name>
<keyword evidence="2" id="KW-1185">Reference proteome</keyword>
<gene>
    <name evidence="1" type="ORF">MES4922_300251</name>
</gene>
<comment type="caution">
    <text evidence="1">The sequence shown here is derived from an EMBL/GenBank/DDBJ whole genome shotgun (WGS) entry which is preliminary data.</text>
</comment>
<dbReference type="EMBL" id="CAKXZS010000024">
    <property type="protein sequence ID" value="CAH2403167.1"/>
    <property type="molecule type" value="Genomic_DNA"/>
</dbReference>
<dbReference type="Proteomes" id="UP001152604">
    <property type="component" value="Unassembled WGS sequence"/>
</dbReference>
<evidence type="ECO:0000313" key="2">
    <source>
        <dbReference type="Proteomes" id="UP001152604"/>
    </source>
</evidence>
<organism evidence="1 2">
    <name type="scientific">Mesorhizobium ventifaucium</name>
    <dbReference type="NCBI Taxonomy" id="666020"/>
    <lineage>
        <taxon>Bacteria</taxon>
        <taxon>Pseudomonadati</taxon>
        <taxon>Pseudomonadota</taxon>
        <taxon>Alphaproteobacteria</taxon>
        <taxon>Hyphomicrobiales</taxon>
        <taxon>Phyllobacteriaceae</taxon>
        <taxon>Mesorhizobium</taxon>
    </lineage>
</organism>
<accession>A0ABM9E252</accession>
<evidence type="ECO:0000313" key="1">
    <source>
        <dbReference type="EMBL" id="CAH2403167.1"/>
    </source>
</evidence>
<dbReference type="RefSeq" id="WP_254026560.1">
    <property type="nucleotide sequence ID" value="NZ_CAKXZS010000024.1"/>
</dbReference>
<proteinExistence type="predicted"/>